<organism evidence="1 2">
    <name type="scientific">Draconibacterium sediminis</name>
    <dbReference type="NCBI Taxonomy" id="1544798"/>
    <lineage>
        <taxon>Bacteria</taxon>
        <taxon>Pseudomonadati</taxon>
        <taxon>Bacteroidota</taxon>
        <taxon>Bacteroidia</taxon>
        <taxon>Marinilabiliales</taxon>
        <taxon>Prolixibacteraceae</taxon>
        <taxon>Draconibacterium</taxon>
    </lineage>
</organism>
<dbReference type="EMBL" id="JRHC01000005">
    <property type="protein sequence ID" value="KJF42747.1"/>
    <property type="molecule type" value="Genomic_DNA"/>
</dbReference>
<dbReference type="AlphaFoldDB" id="A0A0D8J7A0"/>
<proteinExistence type="predicted"/>
<dbReference type="InterPro" id="IPR019850">
    <property type="entry name" value="GldD-like"/>
</dbReference>
<name>A0A0D8J7A0_9BACT</name>
<protein>
    <submittedName>
        <fullName evidence="1">Gliding motility protein GldD</fullName>
    </submittedName>
</protein>
<keyword evidence="2" id="KW-1185">Reference proteome</keyword>
<dbReference type="OrthoDB" id="679501at2"/>
<dbReference type="Proteomes" id="UP000032544">
    <property type="component" value="Unassembled WGS sequence"/>
</dbReference>
<accession>A0A0D8J7A0</accession>
<sequence>MRFAYTLFLLLFLVACKEDYTPKPRGYYRIDFPEKSYKDLNRTFPYDFEIPEYARIEKDSRNRNEPYWINVAVPENKVEIHISYYELNSPKDDYKLLAELMEETRTLAYKHSIKADAIDERLFMNPTQKVYGTIYSIEGNAASPMQFFLTDSTRHFLRGAFYIREVPDIDSLSPVINFIEPDVIHMIETTSWK</sequence>
<comment type="caution">
    <text evidence="1">The sequence shown here is derived from an EMBL/GenBank/DDBJ whole genome shotgun (WGS) entry which is preliminary data.</text>
</comment>
<dbReference type="RefSeq" id="WP_045032687.1">
    <property type="nucleotide sequence ID" value="NZ_JRHC01000005.1"/>
</dbReference>
<dbReference type="STRING" id="1544798.LH29_19680"/>
<dbReference type="Pfam" id="PF25593">
    <property type="entry name" value="GldD_lipo"/>
    <property type="match status" value="1"/>
</dbReference>
<gene>
    <name evidence="1" type="ORF">LH29_19680</name>
</gene>
<evidence type="ECO:0000313" key="1">
    <source>
        <dbReference type="EMBL" id="KJF42747.1"/>
    </source>
</evidence>
<reference evidence="1 2" key="1">
    <citation type="submission" date="2014-09" db="EMBL/GenBank/DDBJ databases">
        <title>Draft Genome Sequence of Draconibacterium sp. JN14CK-3.</title>
        <authorList>
            <person name="Dong C."/>
            <person name="Lai Q."/>
            <person name="Shao Z."/>
        </authorList>
    </citation>
    <scope>NUCLEOTIDE SEQUENCE [LARGE SCALE GENOMIC DNA]</scope>
    <source>
        <strain evidence="1 2">JN14CK-3</strain>
    </source>
</reference>
<dbReference type="PROSITE" id="PS51257">
    <property type="entry name" value="PROKAR_LIPOPROTEIN"/>
    <property type="match status" value="1"/>
</dbReference>
<dbReference type="NCBIfam" id="TIGR03512">
    <property type="entry name" value="GldD_lipo"/>
    <property type="match status" value="1"/>
</dbReference>
<evidence type="ECO:0000313" key="2">
    <source>
        <dbReference type="Proteomes" id="UP000032544"/>
    </source>
</evidence>